<reference evidence="1" key="1">
    <citation type="submission" date="2022-07" db="EMBL/GenBank/DDBJ databases">
        <title>Phylogenomic reconstructions and comparative analyses of Kickxellomycotina fungi.</title>
        <authorList>
            <person name="Reynolds N.K."/>
            <person name="Stajich J.E."/>
            <person name="Barry K."/>
            <person name="Grigoriev I.V."/>
            <person name="Crous P."/>
            <person name="Smith M.E."/>
        </authorList>
    </citation>
    <scope>NUCLEOTIDE SEQUENCE</scope>
    <source>
        <strain evidence="1">NRRL 5244</strain>
    </source>
</reference>
<evidence type="ECO:0000313" key="1">
    <source>
        <dbReference type="EMBL" id="KAJ1940394.1"/>
    </source>
</evidence>
<dbReference type="EMBL" id="JANBPW010002560">
    <property type="protein sequence ID" value="KAJ1940394.1"/>
    <property type="molecule type" value="Genomic_DNA"/>
</dbReference>
<sequence length="395" mass="43139">MAVYPEFATFKGIGGSRAERVARRSDPVPLEIQGHIVICDASNMFPRNIELLVQALKQAFEDDELPIVILSPAKMDRVVELVLSDFANVYVVRGTPLSQADLRRTHIGHAQKAIVLGSCGGRADKDTGDSSNDSAAILANLNIQSVCGGQFFVTTELLDIESIRYHDHTQLLGEPLLKRTFMGGHIFMPALIDTALCQCYFSSHILEVLRQMTFSHADAGPLRTFKPGRLSLLYVPDRFIGKRYDTLVLTLMKRHGAIPLGIYRIVSQRGQAFACVLSNPPPYMPLLSSDAVYVLAPIIPGWKHVTEGLRNLRIEPQSNLSGSTGQTTSPASAGTDKNGKGSGTNQSRHTVYFHDTLDHSNDEADNGDIADVEVSDDANRNTGTAIPTRPESKMA</sequence>
<organism evidence="1 2">
    <name type="scientific">Linderina macrospora</name>
    <dbReference type="NCBI Taxonomy" id="4868"/>
    <lineage>
        <taxon>Eukaryota</taxon>
        <taxon>Fungi</taxon>
        <taxon>Fungi incertae sedis</taxon>
        <taxon>Zoopagomycota</taxon>
        <taxon>Kickxellomycotina</taxon>
        <taxon>Kickxellomycetes</taxon>
        <taxon>Kickxellales</taxon>
        <taxon>Kickxellaceae</taxon>
        <taxon>Linderina</taxon>
    </lineage>
</organism>
<proteinExistence type="predicted"/>
<comment type="caution">
    <text evidence="1">The sequence shown here is derived from an EMBL/GenBank/DDBJ whole genome shotgun (WGS) entry which is preliminary data.</text>
</comment>
<keyword evidence="2" id="KW-1185">Reference proteome</keyword>
<name>A0ACC1J7G5_9FUNG</name>
<protein>
    <submittedName>
        <fullName evidence="1">Uncharacterized protein</fullName>
    </submittedName>
</protein>
<gene>
    <name evidence="1" type="ORF">FBU59_003822</name>
</gene>
<dbReference type="Proteomes" id="UP001150603">
    <property type="component" value="Unassembled WGS sequence"/>
</dbReference>
<accession>A0ACC1J7G5</accession>
<evidence type="ECO:0000313" key="2">
    <source>
        <dbReference type="Proteomes" id="UP001150603"/>
    </source>
</evidence>